<protein>
    <submittedName>
        <fullName evidence="2">Uncharacterized protein</fullName>
    </submittedName>
</protein>
<dbReference type="EMBL" id="CP143578">
    <property type="protein sequence ID" value="WVN21225.1"/>
    <property type="molecule type" value="Genomic_DNA"/>
</dbReference>
<reference evidence="2" key="1">
    <citation type="submission" date="2024-01" db="EMBL/GenBank/DDBJ databases">
        <title>Complete genome sequence of Mycoplasma gateae strain 3700.</title>
        <authorList>
            <person name="Spergser J."/>
        </authorList>
    </citation>
    <scope>NUCLEOTIDE SEQUENCE [LARGE SCALE GENOMIC DNA]</scope>
    <source>
        <strain evidence="2">3700</strain>
    </source>
</reference>
<evidence type="ECO:0000256" key="1">
    <source>
        <dbReference type="SAM" id="Phobius"/>
    </source>
</evidence>
<sequence>MKLRKLGAWQFLFSIFSILGFAFFITILVFAIKFQNEMQDKYNVERYEQLAKLMTKGETEEIKRLESLFLISLITFVVLLAFGFITNIVVAVFTFKAKKWAAFWLTLSSIFLTRFFGVISGLTLMIQKHQN</sequence>
<evidence type="ECO:0000313" key="2">
    <source>
        <dbReference type="EMBL" id="WVN21225.1"/>
    </source>
</evidence>
<gene>
    <name evidence="2" type="ORF">V2E26_02305</name>
</gene>
<keyword evidence="3" id="KW-1185">Reference proteome</keyword>
<dbReference type="RefSeq" id="WP_330463265.1">
    <property type="nucleotide sequence ID" value="NZ_CP143578.1"/>
</dbReference>
<name>A0ABZ2AGN6_9BACT</name>
<feature type="transmembrane region" description="Helical" evidence="1">
    <location>
        <begin position="68"/>
        <end position="95"/>
    </location>
</feature>
<feature type="transmembrane region" description="Helical" evidence="1">
    <location>
        <begin position="101"/>
        <end position="126"/>
    </location>
</feature>
<keyword evidence="1" id="KW-0472">Membrane</keyword>
<evidence type="ECO:0000313" key="3">
    <source>
        <dbReference type="Proteomes" id="UP001431935"/>
    </source>
</evidence>
<dbReference type="Proteomes" id="UP001431935">
    <property type="component" value="Chromosome"/>
</dbReference>
<organism evidence="2 3">
    <name type="scientific">Metamycoplasma gateae</name>
    <dbReference type="NCBI Taxonomy" id="35769"/>
    <lineage>
        <taxon>Bacteria</taxon>
        <taxon>Bacillati</taxon>
        <taxon>Mycoplasmatota</taxon>
        <taxon>Mycoplasmoidales</taxon>
        <taxon>Metamycoplasmataceae</taxon>
        <taxon>Metamycoplasma</taxon>
    </lineage>
</organism>
<proteinExistence type="predicted"/>
<feature type="transmembrane region" description="Helical" evidence="1">
    <location>
        <begin position="6"/>
        <end position="32"/>
    </location>
</feature>
<accession>A0ABZ2AGN6</accession>
<keyword evidence="1" id="KW-0812">Transmembrane</keyword>
<keyword evidence="1" id="KW-1133">Transmembrane helix</keyword>